<name>A0ABP8TX86_9ACTN</name>
<dbReference type="Proteomes" id="UP001500212">
    <property type="component" value="Unassembled WGS sequence"/>
</dbReference>
<keyword evidence="2" id="KW-1185">Reference proteome</keyword>
<protein>
    <recommendedName>
        <fullName evidence="3">Helicase XPB/Ssl2 N-terminal domain-containing protein</fullName>
    </recommendedName>
</protein>
<reference evidence="2" key="1">
    <citation type="journal article" date="2019" name="Int. J. Syst. Evol. Microbiol.">
        <title>The Global Catalogue of Microorganisms (GCM) 10K type strain sequencing project: providing services to taxonomists for standard genome sequencing and annotation.</title>
        <authorList>
            <consortium name="The Broad Institute Genomics Platform"/>
            <consortium name="The Broad Institute Genome Sequencing Center for Infectious Disease"/>
            <person name="Wu L."/>
            <person name="Ma J."/>
        </authorList>
    </citation>
    <scope>NUCLEOTIDE SEQUENCE [LARGE SCALE GENOMIC DNA]</scope>
    <source>
        <strain evidence="2">JCM 17938</strain>
    </source>
</reference>
<comment type="caution">
    <text evidence="1">The sequence shown here is derived from an EMBL/GenBank/DDBJ whole genome shotgun (WGS) entry which is preliminary data.</text>
</comment>
<organism evidence="1 2">
    <name type="scientific">Actinoallomurus liliacearum</name>
    <dbReference type="NCBI Taxonomy" id="1080073"/>
    <lineage>
        <taxon>Bacteria</taxon>
        <taxon>Bacillati</taxon>
        <taxon>Actinomycetota</taxon>
        <taxon>Actinomycetes</taxon>
        <taxon>Streptosporangiales</taxon>
        <taxon>Thermomonosporaceae</taxon>
        <taxon>Actinoallomurus</taxon>
    </lineage>
</organism>
<accession>A0ABP8TX86</accession>
<evidence type="ECO:0000313" key="1">
    <source>
        <dbReference type="EMBL" id="GAA4616591.1"/>
    </source>
</evidence>
<sequence length="510" mass="55785">MSLILEADAFYRVSQRPSASRWAISDAGSTRFSSALRALLHELGEDASSPAWELAVASARAVRWRGATEPVPFSSCHSSVTDPLTRMLDLAEDLAGSVEHHQRRLLTELANAASEYRDGENLAYATAVLECLSMGDRTNTCLVAARRRTVSAVSQWLAEIGQHAPVIEARGFMASAGIWDLAIVLGAGDWFPPEMLSTARAEEITLVHPQWVRDSHRFYGAFGELATRSISVTVREPRIRGDQHPDSLQLPAQDLVPHPDWSLVAASAPRLLEAGLPSEACKLAVLGGGYAVWLPVDGQRIRGLLPTARVGERVVSLPIKAVQPGAVLLLRLGGTESAALRPLVDSILGSQQSRIRALQVRWKKSLRLALADPGAAELERKVRAAGARSVHLQYWATEECLRPRDDRDFRALLEVLQLHPAEPYIDAGLALRRAHNRAGRELTQALEGHVEDQDFTELESQGMQELRLENTPGLAAMVAFRVIAISPDAAPVPSNQIRHPFRTRGAAWLE</sequence>
<evidence type="ECO:0008006" key="3">
    <source>
        <dbReference type="Google" id="ProtNLM"/>
    </source>
</evidence>
<dbReference type="EMBL" id="BAABHJ010000034">
    <property type="protein sequence ID" value="GAA4616591.1"/>
    <property type="molecule type" value="Genomic_DNA"/>
</dbReference>
<proteinExistence type="predicted"/>
<gene>
    <name evidence="1" type="ORF">GCM10023195_73820</name>
</gene>
<evidence type="ECO:0000313" key="2">
    <source>
        <dbReference type="Proteomes" id="UP001500212"/>
    </source>
</evidence>